<feature type="compositionally biased region" description="Acidic residues" evidence="1">
    <location>
        <begin position="109"/>
        <end position="149"/>
    </location>
</feature>
<name>A0A396I0W2_MEDTR</name>
<feature type="compositionally biased region" description="Polar residues" evidence="1">
    <location>
        <begin position="150"/>
        <end position="159"/>
    </location>
</feature>
<reference evidence="5" key="1">
    <citation type="journal article" date="2018" name="Nat. Plants">
        <title>Whole-genome landscape of Medicago truncatula symbiotic genes.</title>
        <authorList>
            <person name="Pecrix Y."/>
            <person name="Staton S.E."/>
            <person name="Sallet E."/>
            <person name="Lelandais-Briere C."/>
            <person name="Moreau S."/>
            <person name="Carrere S."/>
            <person name="Blein T."/>
            <person name="Jardinaud M.F."/>
            <person name="Latrasse D."/>
            <person name="Zouine M."/>
            <person name="Zahm M."/>
            <person name="Kreplak J."/>
            <person name="Mayjonade B."/>
            <person name="Satge C."/>
            <person name="Perez M."/>
            <person name="Cauet S."/>
            <person name="Marande W."/>
            <person name="Chantry-Darmon C."/>
            <person name="Lopez-Roques C."/>
            <person name="Bouchez O."/>
            <person name="Berard A."/>
            <person name="Debelle F."/>
            <person name="Munos S."/>
            <person name="Bendahmane A."/>
            <person name="Berges H."/>
            <person name="Niebel A."/>
            <person name="Buitink J."/>
            <person name="Frugier F."/>
            <person name="Benhamed M."/>
            <person name="Crespi M."/>
            <person name="Gouzy J."/>
            <person name="Gamas P."/>
        </authorList>
    </citation>
    <scope>NUCLEOTIDE SEQUENCE [LARGE SCALE GENOMIC DNA]</scope>
    <source>
        <strain evidence="5">cv. Jemalong A17</strain>
    </source>
</reference>
<proteinExistence type="predicted"/>
<evidence type="ECO:0000256" key="2">
    <source>
        <dbReference type="SAM" id="SignalP"/>
    </source>
</evidence>
<feature type="region of interest" description="Disordered" evidence="1">
    <location>
        <begin position="98"/>
        <end position="179"/>
    </location>
</feature>
<protein>
    <submittedName>
        <fullName evidence="4">Putative Rho GTPase activation protein</fullName>
    </submittedName>
</protein>
<comment type="caution">
    <text evidence="4">The sequence shown here is derived from an EMBL/GenBank/DDBJ whole genome shotgun (WGS) entry which is preliminary data.</text>
</comment>
<feature type="chain" id="PRO_5017449560" evidence="2">
    <location>
        <begin position="27"/>
        <end position="268"/>
    </location>
</feature>
<dbReference type="InterPro" id="IPR000198">
    <property type="entry name" value="RhoGAP_dom"/>
</dbReference>
<dbReference type="Pfam" id="PF00620">
    <property type="entry name" value="RhoGAP"/>
    <property type="match status" value="1"/>
</dbReference>
<dbReference type="PANTHER" id="PTHR46265">
    <property type="entry name" value="RHO GTPASE-ACTIVATING PROTEIN 7"/>
    <property type="match status" value="1"/>
</dbReference>
<sequence length="268" mass="29376">MHIIILCKLCISLLYRILLMMQAVASRKDENRMSSSAVAACMAPLLLRPLLVGDCEIENDFDVGGDSSLQLLQAAAAANHAQGIVITLLEEYNSIFEEGSSSPGPDMYIDSEDDESESEDDDLSYDDYYDDEQDESIEGSDVDASDELVSETNSETGDSAVNDEYDKDHNISYSSSKSSEVCDHLEVSLPQSEDIKSCENFTSQNKTASANDSTKPTDIIEGLSPDQTTMNRSNCPSTSSCNDAISNRKMHRRRTVLGQNHVSKSSHD</sequence>
<dbReference type="SUPFAM" id="SSF48350">
    <property type="entry name" value="GTPase activation domain, GAP"/>
    <property type="match status" value="1"/>
</dbReference>
<dbReference type="Gramene" id="rna20280">
    <property type="protein sequence ID" value="RHN58373.1"/>
    <property type="gene ID" value="gene20280"/>
</dbReference>
<accession>A0A396I0W2</accession>
<evidence type="ECO:0000313" key="4">
    <source>
        <dbReference type="EMBL" id="RHN58373.1"/>
    </source>
</evidence>
<dbReference type="InterPro" id="IPR052799">
    <property type="entry name" value="Rho_GAP_Regulators"/>
</dbReference>
<gene>
    <name evidence="4" type="ORF">MtrunA17_Chr4g0001741</name>
</gene>
<dbReference type="AlphaFoldDB" id="A0A396I0W2"/>
<dbReference type="PROSITE" id="PS50238">
    <property type="entry name" value="RHOGAP"/>
    <property type="match status" value="1"/>
</dbReference>
<dbReference type="Proteomes" id="UP000265566">
    <property type="component" value="Chromosome 4"/>
</dbReference>
<dbReference type="InterPro" id="IPR008936">
    <property type="entry name" value="Rho_GTPase_activation_prot"/>
</dbReference>
<evidence type="ECO:0000259" key="3">
    <source>
        <dbReference type="PROSITE" id="PS50238"/>
    </source>
</evidence>
<feature type="signal peptide" evidence="2">
    <location>
        <begin position="1"/>
        <end position="26"/>
    </location>
</feature>
<dbReference type="GO" id="GO:0007165">
    <property type="term" value="P:signal transduction"/>
    <property type="evidence" value="ECO:0007669"/>
    <property type="project" value="InterPro"/>
</dbReference>
<dbReference type="EMBL" id="PSQE01000004">
    <property type="protein sequence ID" value="RHN58373.1"/>
    <property type="molecule type" value="Genomic_DNA"/>
</dbReference>
<feature type="domain" description="Rho-GAP" evidence="3">
    <location>
        <begin position="1"/>
        <end position="96"/>
    </location>
</feature>
<organism evidence="4 5">
    <name type="scientific">Medicago truncatula</name>
    <name type="common">Barrel medic</name>
    <name type="synonym">Medicago tribuloides</name>
    <dbReference type="NCBI Taxonomy" id="3880"/>
    <lineage>
        <taxon>Eukaryota</taxon>
        <taxon>Viridiplantae</taxon>
        <taxon>Streptophyta</taxon>
        <taxon>Embryophyta</taxon>
        <taxon>Tracheophyta</taxon>
        <taxon>Spermatophyta</taxon>
        <taxon>Magnoliopsida</taxon>
        <taxon>eudicotyledons</taxon>
        <taxon>Gunneridae</taxon>
        <taxon>Pentapetalae</taxon>
        <taxon>rosids</taxon>
        <taxon>fabids</taxon>
        <taxon>Fabales</taxon>
        <taxon>Fabaceae</taxon>
        <taxon>Papilionoideae</taxon>
        <taxon>50 kb inversion clade</taxon>
        <taxon>NPAAA clade</taxon>
        <taxon>Hologalegina</taxon>
        <taxon>IRL clade</taxon>
        <taxon>Trifolieae</taxon>
        <taxon>Medicago</taxon>
    </lineage>
</organism>
<dbReference type="PANTHER" id="PTHR46265:SF2">
    <property type="entry name" value="RHO GTPASE-ACTIVATING PROTEIN 7"/>
    <property type="match status" value="1"/>
</dbReference>
<dbReference type="Gene3D" id="1.10.555.10">
    <property type="entry name" value="Rho GTPase activation protein"/>
    <property type="match status" value="1"/>
</dbReference>
<evidence type="ECO:0000256" key="1">
    <source>
        <dbReference type="SAM" id="MobiDB-lite"/>
    </source>
</evidence>
<keyword evidence="2" id="KW-0732">Signal</keyword>
<evidence type="ECO:0000313" key="5">
    <source>
        <dbReference type="Proteomes" id="UP000265566"/>
    </source>
</evidence>